<proteinExistence type="predicted"/>
<reference evidence="2 3" key="1">
    <citation type="submission" date="2018-09" db="EMBL/GenBank/DDBJ databases">
        <title>Alcanivorax profundi sp. nov., isolated from 1000 m-depth seawater of the Mariana Trench.</title>
        <authorList>
            <person name="Liu J."/>
        </authorList>
    </citation>
    <scope>NUCLEOTIDE SEQUENCE [LARGE SCALE GENOMIC DNA]</scope>
    <source>
        <strain evidence="2 3">MTEO17</strain>
    </source>
</reference>
<evidence type="ECO:0000256" key="1">
    <source>
        <dbReference type="SAM" id="Phobius"/>
    </source>
</evidence>
<evidence type="ECO:0000313" key="3">
    <source>
        <dbReference type="Proteomes" id="UP000283734"/>
    </source>
</evidence>
<organism evidence="2 3">
    <name type="scientific">Alcanivorax profundi</name>
    <dbReference type="NCBI Taxonomy" id="2338368"/>
    <lineage>
        <taxon>Bacteria</taxon>
        <taxon>Pseudomonadati</taxon>
        <taxon>Pseudomonadota</taxon>
        <taxon>Gammaproteobacteria</taxon>
        <taxon>Oceanospirillales</taxon>
        <taxon>Alcanivoracaceae</taxon>
        <taxon>Alcanivorax</taxon>
    </lineage>
</organism>
<keyword evidence="1" id="KW-0812">Transmembrane</keyword>
<sequence length="92" mass="10558">MRHTPAFGVISLENDVFEYLKKNVGLVFLALVTNLAAVSVWKVYLTYGYVYVSKFGIKFYGNAALVQSLAVLFAALICDYYFFKSLRLHRYQ</sequence>
<keyword evidence="3" id="KW-1185">Reference proteome</keyword>
<gene>
    <name evidence="2" type="ORF">D4A39_13960</name>
</gene>
<feature type="transmembrane region" description="Helical" evidence="1">
    <location>
        <begin position="24"/>
        <end position="44"/>
    </location>
</feature>
<protein>
    <submittedName>
        <fullName evidence="2">Uncharacterized protein</fullName>
    </submittedName>
</protein>
<feature type="transmembrane region" description="Helical" evidence="1">
    <location>
        <begin position="64"/>
        <end position="83"/>
    </location>
</feature>
<keyword evidence="1" id="KW-0472">Membrane</keyword>
<comment type="caution">
    <text evidence="2">The sequence shown here is derived from an EMBL/GenBank/DDBJ whole genome shotgun (WGS) entry which is preliminary data.</text>
</comment>
<dbReference type="AlphaFoldDB" id="A0A418XUF5"/>
<accession>A0A418XUF5</accession>
<evidence type="ECO:0000313" key="2">
    <source>
        <dbReference type="EMBL" id="RJG16361.1"/>
    </source>
</evidence>
<dbReference type="Proteomes" id="UP000283734">
    <property type="component" value="Unassembled WGS sequence"/>
</dbReference>
<dbReference type="EMBL" id="QYYA01000005">
    <property type="protein sequence ID" value="RJG16361.1"/>
    <property type="molecule type" value="Genomic_DNA"/>
</dbReference>
<keyword evidence="1" id="KW-1133">Transmembrane helix</keyword>
<name>A0A418XUF5_9GAMM</name>